<dbReference type="SUPFAM" id="SSF50475">
    <property type="entry name" value="FMN-binding split barrel"/>
    <property type="match status" value="1"/>
</dbReference>
<dbReference type="Pfam" id="PF12900">
    <property type="entry name" value="Pyridox_ox_2"/>
    <property type="match status" value="1"/>
</dbReference>
<protein>
    <recommendedName>
        <fullName evidence="2">Pyridoxamine 5'-phosphate oxidase family protein</fullName>
    </recommendedName>
</protein>
<dbReference type="EMBL" id="CP000463">
    <property type="protein sequence ID" value="ABJ07812.1"/>
    <property type="molecule type" value="Genomic_DNA"/>
</dbReference>
<reference evidence="1" key="1">
    <citation type="submission" date="2006-09" db="EMBL/GenBank/DDBJ databases">
        <title>Complete sequence of Rhodopseudomonas palustris BisA53.</title>
        <authorList>
            <consortium name="US DOE Joint Genome Institute"/>
            <person name="Copeland A."/>
            <person name="Lucas S."/>
            <person name="Lapidus A."/>
            <person name="Barry K."/>
            <person name="Detter J.C."/>
            <person name="Glavina del Rio T."/>
            <person name="Hammon N."/>
            <person name="Israni S."/>
            <person name="Dalin E."/>
            <person name="Tice H."/>
            <person name="Pitluck S."/>
            <person name="Chain P."/>
            <person name="Malfatti S."/>
            <person name="Shin M."/>
            <person name="Vergez L."/>
            <person name="Schmutz J."/>
            <person name="Larimer F."/>
            <person name="Land M."/>
            <person name="Hauser L."/>
            <person name="Pelletier D.A."/>
            <person name="Kyrpides N."/>
            <person name="Kim E."/>
            <person name="Harwood C.S."/>
            <person name="Oda Y."/>
            <person name="Richardson P."/>
        </authorList>
    </citation>
    <scope>NUCLEOTIDE SEQUENCE [LARGE SCALE GENOMIC DNA]</scope>
    <source>
        <strain evidence="1">BisA53</strain>
    </source>
</reference>
<dbReference type="PANTHER" id="PTHR34071">
    <property type="entry name" value="5-NITROIMIDAZOLE ANTIBIOTICS RESISTANCE PROTEIN, NIMA-FAMILY-RELATED PROTEIN-RELATED"/>
    <property type="match status" value="1"/>
</dbReference>
<dbReference type="eggNOG" id="COG3467">
    <property type="taxonomic scope" value="Bacteria"/>
</dbReference>
<gene>
    <name evidence="1" type="ordered locus">RPE_3886</name>
</gene>
<dbReference type="Gene3D" id="2.30.110.10">
    <property type="entry name" value="Electron Transport, Fmn-binding Protein, Chain A"/>
    <property type="match status" value="1"/>
</dbReference>
<evidence type="ECO:0008006" key="2">
    <source>
        <dbReference type="Google" id="ProtNLM"/>
    </source>
</evidence>
<sequence length="239" mass="26784">MDLYGYSSAAQDRIINPFPDEAKPMSEAPSARTKVNRYRWLAKYDVETIYGILDAMPLCHVAYVHEGKPIVTPTLQWRDGDRIYWHGAAAGRMMSATQGQEVCLCVSILDGLIMARSAFNFNVNHRSVMVFGTAAPVTDPDEKYRQLKRFVDGFVPGQWDRLRPPTPNELNVTALQWMSLTEASAKVRTGPPEDNDEDYSFPVWAGTLPIGLQIGAPIPDPRNLPDVEMPTEVRDFKIG</sequence>
<dbReference type="AlphaFoldDB" id="Q07JS2"/>
<dbReference type="HOGENOM" id="CLU_067890_0_1_5"/>
<evidence type="ECO:0000313" key="1">
    <source>
        <dbReference type="EMBL" id="ABJ07812.1"/>
    </source>
</evidence>
<dbReference type="InterPro" id="IPR024747">
    <property type="entry name" value="Pyridox_Oxase-rel"/>
</dbReference>
<name>Q07JS2_RHOP5</name>
<dbReference type="KEGG" id="rpe:RPE_3886"/>
<proteinExistence type="predicted"/>
<accession>Q07JS2</accession>
<dbReference type="PANTHER" id="PTHR34071:SF2">
    <property type="entry name" value="FLAVIN-NUCLEOTIDE-BINDING PROTEIN"/>
    <property type="match status" value="1"/>
</dbReference>
<organism evidence="1">
    <name type="scientific">Rhodopseudomonas palustris (strain BisA53)</name>
    <dbReference type="NCBI Taxonomy" id="316055"/>
    <lineage>
        <taxon>Bacteria</taxon>
        <taxon>Pseudomonadati</taxon>
        <taxon>Pseudomonadota</taxon>
        <taxon>Alphaproteobacteria</taxon>
        <taxon>Hyphomicrobiales</taxon>
        <taxon>Nitrobacteraceae</taxon>
        <taxon>Rhodopseudomonas</taxon>
    </lineage>
</organism>
<dbReference type="InterPro" id="IPR012349">
    <property type="entry name" value="Split_barrel_FMN-bd"/>
</dbReference>
<dbReference type="STRING" id="316055.RPE_3886"/>